<sequence>MKEALLVVSHGSKNQASRQEFAEFINKLRTVKQNYFSKIDGACLEFADPQLETAVKKLVAAGYSKLVILPLFIFAGYHVRKDIPERLDSLKKEVPELEYKILPHPASSTDFADYIYQIAHNFTIN</sequence>
<dbReference type="CDD" id="cd03416">
    <property type="entry name" value="CbiX_SirB_N"/>
    <property type="match status" value="1"/>
</dbReference>
<dbReference type="InterPro" id="IPR050963">
    <property type="entry name" value="Sirohydro_Cobaltochel/CbiX"/>
</dbReference>
<keyword evidence="1" id="KW-0479">Metal-binding</keyword>
<dbReference type="STRING" id="29563.SAMN02983006_01785"/>
<reference evidence="3 4" key="1">
    <citation type="submission" date="2016-10" db="EMBL/GenBank/DDBJ databases">
        <authorList>
            <person name="de Groot N.N."/>
        </authorList>
    </citation>
    <scope>NUCLEOTIDE SEQUENCE [LARGE SCALE GENOMIC DNA]</scope>
    <source>
        <strain evidence="3 4">ATCC 51327</strain>
    </source>
</reference>
<keyword evidence="2" id="KW-0456">Lyase</keyword>
<evidence type="ECO:0000256" key="1">
    <source>
        <dbReference type="ARBA" id="ARBA00022723"/>
    </source>
</evidence>
<dbReference type="Proteomes" id="UP000199006">
    <property type="component" value="Unassembled WGS sequence"/>
</dbReference>
<dbReference type="SUPFAM" id="SSF53800">
    <property type="entry name" value="Chelatase"/>
    <property type="match status" value="1"/>
</dbReference>
<evidence type="ECO:0000313" key="3">
    <source>
        <dbReference type="EMBL" id="SFL68773.1"/>
    </source>
</evidence>
<evidence type="ECO:0000256" key="2">
    <source>
        <dbReference type="ARBA" id="ARBA00023239"/>
    </source>
</evidence>
<dbReference type="EMBL" id="FOTI01000024">
    <property type="protein sequence ID" value="SFL68773.1"/>
    <property type="molecule type" value="Genomic_DNA"/>
</dbReference>
<dbReference type="PANTHER" id="PTHR33542:SF3">
    <property type="entry name" value="SIROHYDROCHLORIN FERROCHELATASE, CHLOROPLASTIC"/>
    <property type="match status" value="1"/>
</dbReference>
<dbReference type="OrthoDB" id="9797895at2"/>
<evidence type="ECO:0000313" key="4">
    <source>
        <dbReference type="Proteomes" id="UP000199006"/>
    </source>
</evidence>
<dbReference type="Pfam" id="PF01903">
    <property type="entry name" value="CbiX"/>
    <property type="match status" value="1"/>
</dbReference>
<name>A0A1I4JRB3_9FIRM</name>
<keyword evidence="4" id="KW-1185">Reference proteome</keyword>
<gene>
    <name evidence="3" type="ORF">SAMN02983006_01785</name>
</gene>
<organism evidence="3 4">
    <name type="scientific">Halanaerobium salsuginis</name>
    <dbReference type="NCBI Taxonomy" id="29563"/>
    <lineage>
        <taxon>Bacteria</taxon>
        <taxon>Bacillati</taxon>
        <taxon>Bacillota</taxon>
        <taxon>Clostridia</taxon>
        <taxon>Halanaerobiales</taxon>
        <taxon>Halanaerobiaceae</taxon>
        <taxon>Halanaerobium</taxon>
    </lineage>
</organism>
<dbReference type="GO" id="GO:0016829">
    <property type="term" value="F:lyase activity"/>
    <property type="evidence" value="ECO:0007669"/>
    <property type="project" value="UniProtKB-KW"/>
</dbReference>
<dbReference type="InterPro" id="IPR002762">
    <property type="entry name" value="CbiX-like"/>
</dbReference>
<accession>A0A1I4JRB3</accession>
<protein>
    <submittedName>
        <fullName evidence="3">CbiX protein</fullName>
    </submittedName>
</protein>
<dbReference type="GO" id="GO:0046872">
    <property type="term" value="F:metal ion binding"/>
    <property type="evidence" value="ECO:0007669"/>
    <property type="project" value="UniProtKB-KW"/>
</dbReference>
<dbReference type="Gene3D" id="3.40.50.1400">
    <property type="match status" value="1"/>
</dbReference>
<dbReference type="RefSeq" id="WP_089861867.1">
    <property type="nucleotide sequence ID" value="NZ_FOTI01000024.1"/>
</dbReference>
<proteinExistence type="predicted"/>
<dbReference type="PANTHER" id="PTHR33542">
    <property type="entry name" value="SIROHYDROCHLORIN FERROCHELATASE, CHLOROPLASTIC"/>
    <property type="match status" value="1"/>
</dbReference>
<dbReference type="AlphaFoldDB" id="A0A1I4JRB3"/>